<dbReference type="PRINTS" id="PR01713">
    <property type="entry name" value="NUCEPIMERASE"/>
</dbReference>
<dbReference type="OrthoDB" id="9811743at2"/>
<dbReference type="PANTHER" id="PTHR43574">
    <property type="entry name" value="EPIMERASE-RELATED"/>
    <property type="match status" value="1"/>
</dbReference>
<dbReference type="AlphaFoldDB" id="A0A3D9Q9U8"/>
<dbReference type="InterPro" id="IPR036291">
    <property type="entry name" value="NAD(P)-bd_dom_sf"/>
</dbReference>
<protein>
    <submittedName>
        <fullName evidence="3">UDP-glucuronate 4-epimerase</fullName>
    </submittedName>
</protein>
<accession>A0A3D9Q9U8</accession>
<evidence type="ECO:0000256" key="1">
    <source>
        <dbReference type="ARBA" id="ARBA00023027"/>
    </source>
</evidence>
<dbReference type="SUPFAM" id="SSF51735">
    <property type="entry name" value="NAD(P)-binding Rossmann-fold domains"/>
    <property type="match status" value="1"/>
</dbReference>
<dbReference type="EMBL" id="QTTN01000053">
    <property type="protein sequence ID" value="REE57505.1"/>
    <property type="molecule type" value="Genomic_DNA"/>
</dbReference>
<dbReference type="Proteomes" id="UP000256304">
    <property type="component" value="Unassembled WGS sequence"/>
</dbReference>
<dbReference type="InterPro" id="IPR001509">
    <property type="entry name" value="Epimerase_deHydtase"/>
</dbReference>
<gene>
    <name evidence="3" type="ORF">A8990_15314</name>
</gene>
<dbReference type="Gene3D" id="3.40.50.720">
    <property type="entry name" value="NAD(P)-binding Rossmann-like Domain"/>
    <property type="match status" value="1"/>
</dbReference>
<reference evidence="3 4" key="1">
    <citation type="submission" date="2018-08" db="EMBL/GenBank/DDBJ databases">
        <title>Genomic Encyclopedia of Type Strains, Phase III (KMG-III): the genomes of soil and plant-associated and newly described type strains.</title>
        <authorList>
            <person name="Whitman W."/>
        </authorList>
    </citation>
    <scope>NUCLEOTIDE SEQUENCE [LARGE SCALE GENOMIC DNA]</scope>
    <source>
        <strain evidence="3 4">CGMCC 1.10966</strain>
    </source>
</reference>
<dbReference type="InterPro" id="IPR018247">
    <property type="entry name" value="EF_Hand_1_Ca_BS"/>
</dbReference>
<evidence type="ECO:0000313" key="4">
    <source>
        <dbReference type="Proteomes" id="UP000256304"/>
    </source>
</evidence>
<feature type="domain" description="NAD-dependent epimerase/dehydratase" evidence="2">
    <location>
        <begin position="5"/>
        <end position="234"/>
    </location>
</feature>
<evidence type="ECO:0000259" key="2">
    <source>
        <dbReference type="Pfam" id="PF01370"/>
    </source>
</evidence>
<dbReference type="Pfam" id="PF01370">
    <property type="entry name" value="Epimerase"/>
    <property type="match status" value="1"/>
</dbReference>
<dbReference type="PROSITE" id="PS00018">
    <property type="entry name" value="EF_HAND_1"/>
    <property type="match status" value="1"/>
</dbReference>
<comment type="caution">
    <text evidence="3">The sequence shown here is derived from an EMBL/GenBank/DDBJ whole genome shotgun (WGS) entry which is preliminary data.</text>
</comment>
<keyword evidence="4" id="KW-1185">Reference proteome</keyword>
<proteinExistence type="predicted"/>
<keyword evidence="1" id="KW-0520">NAD</keyword>
<dbReference type="CDD" id="cd05253">
    <property type="entry name" value="UDP_GE_SDE_e"/>
    <property type="match status" value="1"/>
</dbReference>
<organism evidence="3 4">
    <name type="scientific">Paenibacillus taihuensis</name>
    <dbReference type="NCBI Taxonomy" id="1156355"/>
    <lineage>
        <taxon>Bacteria</taxon>
        <taxon>Bacillati</taxon>
        <taxon>Bacillota</taxon>
        <taxon>Bacilli</taxon>
        <taxon>Bacillales</taxon>
        <taxon>Paenibacillaceae</taxon>
        <taxon>Paenibacillus</taxon>
    </lineage>
</organism>
<evidence type="ECO:0000313" key="3">
    <source>
        <dbReference type="EMBL" id="REE57505.1"/>
    </source>
</evidence>
<name>A0A3D9Q9U8_9BACL</name>
<sequence>MSMRILVTGSAGFIGFHVTNKLLDMGYSVVGFDNMNRYYDVELKEARLSNLLGRDRFHFVKESLENRPELEQLFEAHRFDAVIHLAAQAGVRYSLEHPQTYIDSNATGFLNILEMCRIHQIGHLLYASSSSVYGANRKVPFSEEDTTDHPVSLYAATKKANEMMAHSYSHIYRLPVTGLRFFTVYGPWGRPDMAYFSFTRSILDDKPITVFNNGEMWRDFTYVDDVVQAIVRLIPCSPSPNSDWDGNPPQLGSSSAPYRIYNIGNHSPEKLADMITLLERHLGRSARIDYRPMHPGDVEVTFADTKALEERIGFKPETSLDDGLGAFVSWYKSFYDIKETTLTGYRKTEQ</sequence>